<dbReference type="EMBL" id="FORP01000005">
    <property type="protein sequence ID" value="SFJ38453.1"/>
    <property type="molecule type" value="Genomic_DNA"/>
</dbReference>
<dbReference type="OrthoDB" id="675245at2"/>
<dbReference type="RefSeq" id="WP_091505699.1">
    <property type="nucleotide sequence ID" value="NZ_FORP01000005.1"/>
</dbReference>
<dbReference type="CDD" id="cd01097">
    <property type="entry name" value="Tetrahydromethanopterin_reductase"/>
    <property type="match status" value="1"/>
</dbReference>
<reference evidence="3 4" key="1">
    <citation type="submission" date="2016-10" db="EMBL/GenBank/DDBJ databases">
        <authorList>
            <person name="de Groot N.N."/>
        </authorList>
    </citation>
    <scope>NUCLEOTIDE SEQUENCE [LARGE SCALE GENOMIC DNA]</scope>
    <source>
        <strain evidence="3 4">DSM 44468</strain>
    </source>
</reference>
<protein>
    <submittedName>
        <fullName evidence="3">Flavin-dependent oxidoreductase, luciferase family (Includes alkanesulfonate monooxygenase SsuD and methylene tetrahydromethanopterin reductase)</fullName>
    </submittedName>
</protein>
<feature type="domain" description="Luciferase-like" evidence="2">
    <location>
        <begin position="9"/>
        <end position="284"/>
    </location>
</feature>
<dbReference type="STRING" id="115433.SAMN05421835_10530"/>
<dbReference type="Pfam" id="PF00296">
    <property type="entry name" value="Bac_luciferase"/>
    <property type="match status" value="1"/>
</dbReference>
<dbReference type="InterPro" id="IPR050564">
    <property type="entry name" value="F420-G6PD/mer"/>
</dbReference>
<dbReference type="GO" id="GO:0004497">
    <property type="term" value="F:monooxygenase activity"/>
    <property type="evidence" value="ECO:0007669"/>
    <property type="project" value="UniProtKB-KW"/>
</dbReference>
<dbReference type="Gene3D" id="3.20.20.30">
    <property type="entry name" value="Luciferase-like domain"/>
    <property type="match status" value="1"/>
</dbReference>
<evidence type="ECO:0000259" key="2">
    <source>
        <dbReference type="Pfam" id="PF00296"/>
    </source>
</evidence>
<dbReference type="GO" id="GO:0016705">
    <property type="term" value="F:oxidoreductase activity, acting on paired donors, with incorporation or reduction of molecular oxygen"/>
    <property type="evidence" value="ECO:0007669"/>
    <property type="project" value="InterPro"/>
</dbReference>
<keyword evidence="4" id="KW-1185">Reference proteome</keyword>
<evidence type="ECO:0000313" key="3">
    <source>
        <dbReference type="EMBL" id="SFJ38453.1"/>
    </source>
</evidence>
<organism evidence="3 4">
    <name type="scientific">Amycolatopsis sacchari</name>
    <dbReference type="NCBI Taxonomy" id="115433"/>
    <lineage>
        <taxon>Bacteria</taxon>
        <taxon>Bacillati</taxon>
        <taxon>Actinomycetota</taxon>
        <taxon>Actinomycetes</taxon>
        <taxon>Pseudonocardiales</taxon>
        <taxon>Pseudonocardiaceae</taxon>
        <taxon>Amycolatopsis</taxon>
    </lineage>
</organism>
<dbReference type="Proteomes" id="UP000199025">
    <property type="component" value="Unassembled WGS sequence"/>
</dbReference>
<evidence type="ECO:0000313" key="4">
    <source>
        <dbReference type="Proteomes" id="UP000199025"/>
    </source>
</evidence>
<dbReference type="InterPro" id="IPR036661">
    <property type="entry name" value="Luciferase-like_sf"/>
</dbReference>
<dbReference type="PANTHER" id="PTHR43244">
    <property type="match status" value="1"/>
</dbReference>
<accession>A0A1I3QW03</accession>
<sequence length="311" mass="33440">MTRLGIRIPREAPPARLVDLARRAERAGLDEVWVVEDCFYAGAIATAATVLAATESIAVGIGVLPTVARNPAIAAMELAALAELHPGRLLPGFGHGVPAWMKQIGAYPSSPLAALDETLTAVRRLLAGERVSMDGRHVRLDDVRLEFPPAVAPPLLVGVRGPKSLAVGGKRADGTILAEPAAPEYVRATREIVGEEHTIVTYNWFALDEDADRARVRVRKDLVAALTPSTEPHLRPLPFGGELLDLMRAGRTDELRDEWIDRLTISGPLERCAAAVDALHEAGSESVVLLPVLDEPFEDAISAAGELVRRR</sequence>
<dbReference type="AlphaFoldDB" id="A0A1I3QW03"/>
<keyword evidence="3" id="KW-0503">Monooxygenase</keyword>
<evidence type="ECO:0000256" key="1">
    <source>
        <dbReference type="ARBA" id="ARBA00023002"/>
    </source>
</evidence>
<dbReference type="PANTHER" id="PTHR43244:SF1">
    <property type="entry name" value="5,10-METHYLENETETRAHYDROMETHANOPTERIN REDUCTASE"/>
    <property type="match status" value="1"/>
</dbReference>
<dbReference type="InterPro" id="IPR011251">
    <property type="entry name" value="Luciferase-like_dom"/>
</dbReference>
<proteinExistence type="predicted"/>
<name>A0A1I3QW03_9PSEU</name>
<keyword evidence="1" id="KW-0560">Oxidoreductase</keyword>
<dbReference type="SUPFAM" id="SSF51679">
    <property type="entry name" value="Bacterial luciferase-like"/>
    <property type="match status" value="1"/>
</dbReference>
<gene>
    <name evidence="3" type="ORF">SAMN05421835_10530</name>
</gene>